<protein>
    <submittedName>
        <fullName evidence="7">Transcriptional regulator, GntR family with aminotransferase domain-containing protein</fullName>
    </submittedName>
</protein>
<evidence type="ECO:0000256" key="5">
    <source>
        <dbReference type="ARBA" id="ARBA00023163"/>
    </source>
</evidence>
<comment type="caution">
    <text evidence="7">The sequence shown here is derived from an EMBL/GenBank/DDBJ whole genome shotgun (WGS) entry which is preliminary data.</text>
</comment>
<evidence type="ECO:0000313" key="7">
    <source>
        <dbReference type="EMBL" id="EON93600.1"/>
    </source>
</evidence>
<name>R8B4S2_9GAMM</name>
<evidence type="ECO:0000256" key="4">
    <source>
        <dbReference type="ARBA" id="ARBA00023125"/>
    </source>
</evidence>
<dbReference type="GO" id="GO:0003677">
    <property type="term" value="F:DNA binding"/>
    <property type="evidence" value="ECO:0007669"/>
    <property type="project" value="UniProtKB-KW"/>
</dbReference>
<dbReference type="OrthoDB" id="9808770at2"/>
<dbReference type="HOGENOM" id="CLU_017584_0_1_6"/>
<dbReference type="Pfam" id="PF00392">
    <property type="entry name" value="GntR"/>
    <property type="match status" value="1"/>
</dbReference>
<dbReference type="InterPro" id="IPR036390">
    <property type="entry name" value="WH_DNA-bd_sf"/>
</dbReference>
<evidence type="ECO:0000256" key="2">
    <source>
        <dbReference type="ARBA" id="ARBA00022898"/>
    </source>
</evidence>
<dbReference type="InterPro" id="IPR015421">
    <property type="entry name" value="PyrdxlP-dep_Trfase_major"/>
</dbReference>
<dbReference type="GO" id="GO:0003700">
    <property type="term" value="F:DNA-binding transcription factor activity"/>
    <property type="evidence" value="ECO:0007669"/>
    <property type="project" value="InterPro"/>
</dbReference>
<dbReference type="PRINTS" id="PR00035">
    <property type="entry name" value="HTHGNTR"/>
</dbReference>
<dbReference type="RefSeq" id="WP_012136560.1">
    <property type="nucleotide sequence ID" value="NZ_KE007306.1"/>
</dbReference>
<proteinExistence type="inferred from homology"/>
<evidence type="ECO:0000256" key="3">
    <source>
        <dbReference type="ARBA" id="ARBA00023015"/>
    </source>
</evidence>
<dbReference type="PATRIC" id="fig|1318628.3.peg.564"/>
<evidence type="ECO:0000259" key="6">
    <source>
        <dbReference type="PROSITE" id="PS50949"/>
    </source>
</evidence>
<dbReference type="CDD" id="cd00609">
    <property type="entry name" value="AAT_like"/>
    <property type="match status" value="1"/>
</dbReference>
<keyword evidence="7" id="KW-0032">Aminotransferase</keyword>
<keyword evidence="8" id="KW-1185">Reference proteome</keyword>
<dbReference type="Proteomes" id="UP000016540">
    <property type="component" value="Unassembled WGS sequence"/>
</dbReference>
<dbReference type="PANTHER" id="PTHR46577">
    <property type="entry name" value="HTH-TYPE TRANSCRIPTIONAL REGULATORY PROTEIN GABR"/>
    <property type="match status" value="1"/>
</dbReference>
<keyword evidence="5" id="KW-0804">Transcription</keyword>
<dbReference type="SUPFAM" id="SSF53383">
    <property type="entry name" value="PLP-dependent transferases"/>
    <property type="match status" value="1"/>
</dbReference>
<accession>R8B4S2</accession>
<dbReference type="Gene3D" id="3.40.640.10">
    <property type="entry name" value="Type I PLP-dependent aspartate aminotransferase-like (Major domain)"/>
    <property type="match status" value="1"/>
</dbReference>
<dbReference type="Pfam" id="PF00155">
    <property type="entry name" value="Aminotran_1_2"/>
    <property type="match status" value="1"/>
</dbReference>
<feature type="domain" description="HTH gntR-type" evidence="6">
    <location>
        <begin position="11"/>
        <end position="79"/>
    </location>
</feature>
<keyword evidence="3" id="KW-0805">Transcription regulation</keyword>
<dbReference type="InterPro" id="IPR051446">
    <property type="entry name" value="HTH_trans_reg/aminotransferase"/>
</dbReference>
<keyword evidence="4" id="KW-0238">DNA-binding</keyword>
<dbReference type="GO" id="GO:0008483">
    <property type="term" value="F:transaminase activity"/>
    <property type="evidence" value="ECO:0007669"/>
    <property type="project" value="UniProtKB-KW"/>
</dbReference>
<dbReference type="EMBL" id="ASAD01000006">
    <property type="protein sequence ID" value="EON93600.1"/>
    <property type="molecule type" value="Genomic_DNA"/>
</dbReference>
<keyword evidence="2" id="KW-0663">Pyridoxal phosphate</keyword>
<dbReference type="PANTHER" id="PTHR46577:SF1">
    <property type="entry name" value="HTH-TYPE TRANSCRIPTIONAL REGULATORY PROTEIN GABR"/>
    <property type="match status" value="1"/>
</dbReference>
<evidence type="ECO:0000313" key="8">
    <source>
        <dbReference type="Proteomes" id="UP000016540"/>
    </source>
</evidence>
<dbReference type="PROSITE" id="PS50949">
    <property type="entry name" value="HTH_GNTR"/>
    <property type="match status" value="1"/>
</dbReference>
<dbReference type="STRING" id="1318628.MARLIPOL_02805"/>
<keyword evidence="7" id="KW-0808">Transferase</keyword>
<dbReference type="InterPro" id="IPR015424">
    <property type="entry name" value="PyrdxlP-dep_Trfase"/>
</dbReference>
<comment type="similarity">
    <text evidence="1">In the C-terminal section; belongs to the class-I pyridoxal-phosphate-dependent aminotransferase family.</text>
</comment>
<dbReference type="AlphaFoldDB" id="R8B4S2"/>
<sequence length="488" mass="54706">MINDIRLDGTASLQYQLYQQLAQRIVQQRYLPGSPLPSSRQLARDLGVSRNTVNAVYDQLKAEGFLQSQAGKGVFVHEDITTIVRPVVPGPERPIPTVNALPPLPVPPHNNLMMGEDTNLPFQPGLPDLDAFPIRSWNRILHHQESRWSLRGYDSIKGYQPLRRAIASYLRSSRGVHCTEHQVIITNGAQQALSLVADVFLQPEDRILCENPGYRGARHALGRFNNPLVPVPLKNRVLDIEALANLGPAKLLFCTPTHQYPMGGILNLSERMALVNWAQRNDCWIIEDDYDSEFHFFNKPFAAIQGMFDNAPVLYVGSFSKTLMPSLRVGYLVVPEQVVDAVLWAKQLSGGETPLLTQATIAEFIDSGQFTRHLRRMRQLYRDKWTLFQRRVTEDLDGLVRPVAESAGMHLVLEGKFDDRVLHQQLKTHGFGSTPLSAHYLREPGQTGLVMGFASASEKQMEGCVRALTHLLHDPGRSTPGLIPPDSR</sequence>
<gene>
    <name evidence="7" type="ORF">MARLIPOL_02805</name>
</gene>
<dbReference type="SMART" id="SM00345">
    <property type="entry name" value="HTH_GNTR"/>
    <property type="match status" value="1"/>
</dbReference>
<dbReference type="Gene3D" id="1.10.10.10">
    <property type="entry name" value="Winged helix-like DNA-binding domain superfamily/Winged helix DNA-binding domain"/>
    <property type="match status" value="1"/>
</dbReference>
<dbReference type="GO" id="GO:0030170">
    <property type="term" value="F:pyridoxal phosphate binding"/>
    <property type="evidence" value="ECO:0007669"/>
    <property type="project" value="InterPro"/>
</dbReference>
<dbReference type="InterPro" id="IPR036388">
    <property type="entry name" value="WH-like_DNA-bd_sf"/>
</dbReference>
<evidence type="ECO:0000256" key="1">
    <source>
        <dbReference type="ARBA" id="ARBA00005384"/>
    </source>
</evidence>
<dbReference type="CDD" id="cd07377">
    <property type="entry name" value="WHTH_GntR"/>
    <property type="match status" value="1"/>
</dbReference>
<dbReference type="SUPFAM" id="SSF46785">
    <property type="entry name" value="Winged helix' DNA-binding domain"/>
    <property type="match status" value="1"/>
</dbReference>
<reference evidence="7 8" key="1">
    <citation type="journal article" date="2013" name="Genome Announc.">
        <title>Draft Genome Sequence of the Moderately Halophilic Bacterium Marinobacter lipolyticus Strain SM19.</title>
        <authorList>
            <person name="Papke R.T."/>
            <person name="de la Haba R.R."/>
            <person name="Infante-Dominguez C."/>
            <person name="Perez D."/>
            <person name="Sanchez-Porro C."/>
            <person name="Lapierre P."/>
            <person name="Ventosa A."/>
        </authorList>
    </citation>
    <scope>NUCLEOTIDE SEQUENCE [LARGE SCALE GENOMIC DNA]</scope>
    <source>
        <strain evidence="7 8">SM19</strain>
    </source>
</reference>
<dbReference type="InterPro" id="IPR004839">
    <property type="entry name" value="Aminotransferase_I/II_large"/>
</dbReference>
<dbReference type="InterPro" id="IPR000524">
    <property type="entry name" value="Tscrpt_reg_HTH_GntR"/>
</dbReference>
<organism evidence="7 8">
    <name type="scientific">Marinobacter lipolyticus SM19</name>
    <dbReference type="NCBI Taxonomy" id="1318628"/>
    <lineage>
        <taxon>Bacteria</taxon>
        <taxon>Pseudomonadati</taxon>
        <taxon>Pseudomonadota</taxon>
        <taxon>Gammaproteobacteria</taxon>
        <taxon>Pseudomonadales</taxon>
        <taxon>Marinobacteraceae</taxon>
        <taxon>Marinobacter</taxon>
    </lineage>
</organism>
<dbReference type="eggNOG" id="COG1167">
    <property type="taxonomic scope" value="Bacteria"/>
</dbReference>